<feature type="transmembrane region" description="Helical" evidence="1">
    <location>
        <begin position="119"/>
        <end position="141"/>
    </location>
</feature>
<comment type="caution">
    <text evidence="2">The sequence shown here is derived from an EMBL/GenBank/DDBJ whole genome shotgun (WGS) entry which is preliminary data.</text>
</comment>
<keyword evidence="1" id="KW-0472">Membrane</keyword>
<gene>
    <name evidence="2" type="ORF">IAA63_06135</name>
</gene>
<dbReference type="EMBL" id="DVON01000136">
    <property type="protein sequence ID" value="HIV12703.1"/>
    <property type="molecule type" value="Genomic_DNA"/>
</dbReference>
<reference evidence="2" key="2">
    <citation type="journal article" date="2021" name="PeerJ">
        <title>Extensive microbial diversity within the chicken gut microbiome revealed by metagenomics and culture.</title>
        <authorList>
            <person name="Gilroy R."/>
            <person name="Ravi A."/>
            <person name="Getino M."/>
            <person name="Pursley I."/>
            <person name="Horton D.L."/>
            <person name="Alikhan N.F."/>
            <person name="Baker D."/>
            <person name="Gharbi K."/>
            <person name="Hall N."/>
            <person name="Watson M."/>
            <person name="Adriaenssens E.M."/>
            <person name="Foster-Nyarko E."/>
            <person name="Jarju S."/>
            <person name="Secka A."/>
            <person name="Antonio M."/>
            <person name="Oren A."/>
            <person name="Chaudhuri R.R."/>
            <person name="La Ragione R."/>
            <person name="Hildebrand F."/>
            <person name="Pallen M.J."/>
        </authorList>
    </citation>
    <scope>NUCLEOTIDE SEQUENCE</scope>
    <source>
        <strain evidence="2">ChiBcec2-4451</strain>
    </source>
</reference>
<feature type="transmembrane region" description="Helical" evidence="1">
    <location>
        <begin position="54"/>
        <end position="71"/>
    </location>
</feature>
<feature type="transmembrane region" description="Helical" evidence="1">
    <location>
        <begin position="77"/>
        <end position="98"/>
    </location>
</feature>
<protein>
    <recommendedName>
        <fullName evidence="4">ABC-2 family transporter protein</fullName>
    </recommendedName>
</protein>
<evidence type="ECO:0000256" key="1">
    <source>
        <dbReference type="SAM" id="Phobius"/>
    </source>
</evidence>
<evidence type="ECO:0000313" key="2">
    <source>
        <dbReference type="EMBL" id="HIV12703.1"/>
    </source>
</evidence>
<keyword evidence="1" id="KW-0812">Transmembrane</keyword>
<evidence type="ECO:0000313" key="3">
    <source>
        <dbReference type="Proteomes" id="UP000886723"/>
    </source>
</evidence>
<feature type="transmembrane region" description="Helical" evidence="1">
    <location>
        <begin position="210"/>
        <end position="230"/>
    </location>
</feature>
<name>A0A9D1T6Q4_9FIRM</name>
<dbReference type="Proteomes" id="UP000886723">
    <property type="component" value="Unassembled WGS sequence"/>
</dbReference>
<feature type="transmembrane region" description="Helical" evidence="1">
    <location>
        <begin position="180"/>
        <end position="198"/>
    </location>
</feature>
<organism evidence="2 3">
    <name type="scientific">Candidatus Pullilachnospira stercoravium</name>
    <dbReference type="NCBI Taxonomy" id="2840913"/>
    <lineage>
        <taxon>Bacteria</taxon>
        <taxon>Bacillati</taxon>
        <taxon>Bacillota</taxon>
        <taxon>Clostridia</taxon>
        <taxon>Lachnospirales</taxon>
        <taxon>Lachnospiraceae</taxon>
        <taxon>Lachnospiraceae incertae sedis</taxon>
        <taxon>Candidatus Pullilachnospira</taxon>
    </lineage>
</organism>
<dbReference type="AlphaFoldDB" id="A0A9D1T6Q4"/>
<feature type="transmembrane region" description="Helical" evidence="1">
    <location>
        <begin position="153"/>
        <end position="173"/>
    </location>
</feature>
<proteinExistence type="predicted"/>
<reference evidence="2" key="1">
    <citation type="submission" date="2020-10" db="EMBL/GenBank/DDBJ databases">
        <authorList>
            <person name="Gilroy R."/>
        </authorList>
    </citation>
    <scope>NUCLEOTIDE SEQUENCE</scope>
    <source>
        <strain evidence="2">ChiBcec2-4451</strain>
    </source>
</reference>
<keyword evidence="1" id="KW-1133">Transmembrane helix</keyword>
<sequence length="247" mass="28501">MEAYKKMMQPDVREEKVQETIRKSREAFFRSEETRMLSYGEFVRDQFRLIRKRWWVLQFLLLCLLGLFLVSGQGEFYIQRAMGICATLFVILIIPELWKNRTYQSMEIESAAYYSLRQIYAARMLLFGLADILLLSVFIGVTVSVLHVGMTEILIQFLLPMTVTACICFGTLCGRRMAEAGTVTLCILWSSVWMFIVLNENIYTLLTVPVWLGLLAAALAYLGVLIYHALKRSGNYWEVSLDGIEIK</sequence>
<evidence type="ECO:0008006" key="4">
    <source>
        <dbReference type="Google" id="ProtNLM"/>
    </source>
</evidence>
<accession>A0A9D1T6Q4</accession>